<comment type="subunit">
    <text evidence="7">The complex comprises the extracytoplasmic solute receptor protein and the two transmembrane proteins.</text>
</comment>
<feature type="transmembrane region" description="Helical" evidence="7">
    <location>
        <begin position="206"/>
        <end position="228"/>
    </location>
</feature>
<dbReference type="InterPro" id="IPR004681">
    <property type="entry name" value="TRAP_DctM"/>
</dbReference>
<gene>
    <name evidence="9" type="ORF">AUP42_16385</name>
</gene>
<evidence type="ECO:0000313" key="10">
    <source>
        <dbReference type="Proteomes" id="UP000076335"/>
    </source>
</evidence>
<dbReference type="GO" id="GO:0005886">
    <property type="term" value="C:plasma membrane"/>
    <property type="evidence" value="ECO:0007669"/>
    <property type="project" value="UniProtKB-SubCell"/>
</dbReference>
<feature type="transmembrane region" description="Helical" evidence="7">
    <location>
        <begin position="235"/>
        <end position="257"/>
    </location>
</feature>
<sequence>MGMTILLGLFAVGIVIGMPVALALGIAALATFFFEGLPTLIAFQRIGSGISAFSLLAIPFFIFAGELMLHGGIANRLVQFATALVGSRRGGLGIVNVFSSMLFGGISGSAVADTSALGSILIPVMKKEGYRADYAVNVTVTSSIAGIMIPPSHNMILYAVAAGGGISISKLFMAGLVPGIIMCLLLGLATWLVAIKHGYPAVPFPGWRVVGVTAIRAIPGFFTAVIIVGGVLSGVFTVTESGAIGVAYALIITGLVYRELNWVGFVAAVKQSAKTTALVMLLVGCASAYGYMLAFYQVPDALAHAITSVTDNPIMVLLLINVMLLIAGMIMDMAALILICTPIFLPLATQFGMDPIQFGMVLMMNLGLGLCTPPVGSCLFVGCAIGGVKIEKAVMTIWPFYLAILTALMLTTYVPAISLTLPNLVFGGG</sequence>
<dbReference type="GO" id="GO:0022857">
    <property type="term" value="F:transmembrane transporter activity"/>
    <property type="evidence" value="ECO:0007669"/>
    <property type="project" value="UniProtKB-UniRule"/>
</dbReference>
<evidence type="ECO:0000256" key="2">
    <source>
        <dbReference type="ARBA" id="ARBA00022475"/>
    </source>
</evidence>
<accession>A0A154L724</accession>
<comment type="similarity">
    <text evidence="7">Belongs to the TRAP transporter large permease family.</text>
</comment>
<feature type="transmembrane region" description="Helical" evidence="7">
    <location>
        <begin position="90"/>
        <end position="112"/>
    </location>
</feature>
<dbReference type="PANTHER" id="PTHR33362">
    <property type="entry name" value="SIALIC ACID TRAP TRANSPORTER PERMEASE PROTEIN SIAT-RELATED"/>
    <property type="match status" value="1"/>
</dbReference>
<protein>
    <recommendedName>
        <fullName evidence="7">TRAP transporter large permease protein</fullName>
    </recommendedName>
</protein>
<feature type="transmembrane region" description="Helical" evidence="7">
    <location>
        <begin position="400"/>
        <end position="421"/>
    </location>
</feature>
<feature type="transmembrane region" description="Helical" evidence="7">
    <location>
        <begin position="7"/>
        <end position="34"/>
    </location>
</feature>
<comment type="subcellular location">
    <subcellularLocation>
        <location evidence="1 7">Cell inner membrane</location>
        <topology evidence="1 7">Multi-pass membrane protein</topology>
    </subcellularLocation>
</comment>
<dbReference type="Pfam" id="PF06808">
    <property type="entry name" value="DctM"/>
    <property type="match status" value="1"/>
</dbReference>
<feature type="transmembrane region" description="Helical" evidence="7">
    <location>
        <begin position="171"/>
        <end position="194"/>
    </location>
</feature>
<evidence type="ECO:0000256" key="1">
    <source>
        <dbReference type="ARBA" id="ARBA00004429"/>
    </source>
</evidence>
<proteinExistence type="inferred from homology"/>
<feature type="transmembrane region" description="Helical" evidence="7">
    <location>
        <begin position="316"/>
        <end position="345"/>
    </location>
</feature>
<feature type="domain" description="TRAP C4-dicarboxylate transport system permease DctM subunit" evidence="8">
    <location>
        <begin position="7"/>
        <end position="417"/>
    </location>
</feature>
<feature type="transmembrane region" description="Helical" evidence="7">
    <location>
        <begin position="277"/>
        <end position="296"/>
    </location>
</feature>
<dbReference type="OrthoDB" id="7824289at2"/>
<dbReference type="InterPro" id="IPR010656">
    <property type="entry name" value="DctM"/>
</dbReference>
<keyword evidence="3 7" id="KW-0997">Cell inner membrane</keyword>
<keyword evidence="4 7" id="KW-0812">Transmembrane</keyword>
<evidence type="ECO:0000256" key="7">
    <source>
        <dbReference type="RuleBase" id="RU369079"/>
    </source>
</evidence>
<dbReference type="PIRSF" id="PIRSF006066">
    <property type="entry name" value="HI0050"/>
    <property type="match status" value="1"/>
</dbReference>
<dbReference type="PANTHER" id="PTHR33362:SF2">
    <property type="entry name" value="TRAP TRANSPORTER LARGE PERMEASE PROTEIN"/>
    <property type="match status" value="1"/>
</dbReference>
<keyword evidence="5 7" id="KW-1133">Transmembrane helix</keyword>
<evidence type="ECO:0000259" key="8">
    <source>
        <dbReference type="Pfam" id="PF06808"/>
    </source>
</evidence>
<reference evidence="9 10" key="1">
    <citation type="submission" date="2015-12" db="EMBL/GenBank/DDBJ databases">
        <title>Genome sequence of Thalassospira lucentensis MCCC 1A02072.</title>
        <authorList>
            <person name="Lu L."/>
            <person name="Lai Q."/>
            <person name="Shao Z."/>
            <person name="Qian P."/>
        </authorList>
    </citation>
    <scope>NUCLEOTIDE SEQUENCE [LARGE SCALE GENOMIC DNA]</scope>
    <source>
        <strain evidence="9 10">MCCC 1A02072</strain>
    </source>
</reference>
<dbReference type="AlphaFoldDB" id="A0A154L724"/>
<name>A0A154L724_9PROT</name>
<evidence type="ECO:0000256" key="5">
    <source>
        <dbReference type="ARBA" id="ARBA00022989"/>
    </source>
</evidence>
<comment type="caution">
    <text evidence="9">The sequence shown here is derived from an EMBL/GenBank/DDBJ whole genome shotgun (WGS) entry which is preliminary data.</text>
</comment>
<evidence type="ECO:0000313" key="9">
    <source>
        <dbReference type="EMBL" id="KZB66097.1"/>
    </source>
</evidence>
<dbReference type="EMBL" id="LPVY01000007">
    <property type="protein sequence ID" value="KZB66097.1"/>
    <property type="molecule type" value="Genomic_DNA"/>
</dbReference>
<comment type="caution">
    <text evidence="7">Lacks conserved residue(s) required for the propagation of feature annotation.</text>
</comment>
<dbReference type="NCBIfam" id="TIGR00786">
    <property type="entry name" value="dctM"/>
    <property type="match status" value="1"/>
</dbReference>
<feature type="transmembrane region" description="Helical" evidence="7">
    <location>
        <begin position="46"/>
        <end position="69"/>
    </location>
</feature>
<dbReference type="Proteomes" id="UP000076335">
    <property type="component" value="Unassembled WGS sequence"/>
</dbReference>
<keyword evidence="2" id="KW-1003">Cell membrane</keyword>
<evidence type="ECO:0000256" key="3">
    <source>
        <dbReference type="ARBA" id="ARBA00022519"/>
    </source>
</evidence>
<organism evidence="9 10">
    <name type="scientific">Thalassospira lucentensis</name>
    <dbReference type="NCBI Taxonomy" id="168935"/>
    <lineage>
        <taxon>Bacteria</taxon>
        <taxon>Pseudomonadati</taxon>
        <taxon>Pseudomonadota</taxon>
        <taxon>Alphaproteobacteria</taxon>
        <taxon>Rhodospirillales</taxon>
        <taxon>Thalassospiraceae</taxon>
        <taxon>Thalassospira</taxon>
    </lineage>
</organism>
<evidence type="ECO:0000256" key="6">
    <source>
        <dbReference type="ARBA" id="ARBA00023136"/>
    </source>
</evidence>
<evidence type="ECO:0000256" key="4">
    <source>
        <dbReference type="ARBA" id="ARBA00022692"/>
    </source>
</evidence>
<feature type="transmembrane region" description="Helical" evidence="7">
    <location>
        <begin position="365"/>
        <end position="388"/>
    </location>
</feature>
<dbReference type="RefSeq" id="WP_062950795.1">
    <property type="nucleotide sequence ID" value="NZ_LPVY01000007.1"/>
</dbReference>
<comment type="function">
    <text evidence="7">Part of the tripartite ATP-independent periplasmic (TRAP) transport system.</text>
</comment>
<keyword evidence="7" id="KW-0813">Transport</keyword>
<keyword evidence="6 7" id="KW-0472">Membrane</keyword>